<feature type="signal peptide" evidence="5">
    <location>
        <begin position="1"/>
        <end position="19"/>
    </location>
</feature>
<evidence type="ECO:0000313" key="8">
    <source>
        <dbReference type="EMBL" id="MFD1486047.1"/>
    </source>
</evidence>
<gene>
    <name evidence="8" type="ORF">ACFQ5J_12515</name>
</gene>
<keyword evidence="9" id="KW-1185">Reference proteome</keyword>
<dbReference type="InterPro" id="IPR040869">
    <property type="entry name" value="CNP_C"/>
</dbReference>
<dbReference type="Gene3D" id="3.60.21.10">
    <property type="match status" value="1"/>
</dbReference>
<dbReference type="InterPro" id="IPR004843">
    <property type="entry name" value="Calcineurin-like_PHP"/>
</dbReference>
<name>A0ABW4E858_9LACO</name>
<keyword evidence="5" id="KW-0732">Signal</keyword>
<evidence type="ECO:0000256" key="1">
    <source>
        <dbReference type="ARBA" id="ARBA00022723"/>
    </source>
</evidence>
<evidence type="ECO:0000256" key="2">
    <source>
        <dbReference type="ARBA" id="ARBA00022801"/>
    </source>
</evidence>
<keyword evidence="1" id="KW-0479">Metal-binding</keyword>
<dbReference type="EMBL" id="JBHTON010000052">
    <property type="protein sequence ID" value="MFD1486047.1"/>
    <property type="molecule type" value="Genomic_DNA"/>
</dbReference>
<evidence type="ECO:0000256" key="5">
    <source>
        <dbReference type="SAM" id="SignalP"/>
    </source>
</evidence>
<dbReference type="SUPFAM" id="SSF56300">
    <property type="entry name" value="Metallo-dependent phosphatases"/>
    <property type="match status" value="1"/>
</dbReference>
<feature type="chain" id="PRO_5045497622" evidence="5">
    <location>
        <begin position="20"/>
        <end position="442"/>
    </location>
</feature>
<proteinExistence type="inferred from homology"/>
<sequence length="442" mass="48648">MLKKLLAVIGALLAMVVFAASLAHFYPQSPQHEVPLTTTSRPTLWVTSDTHFIAPSLHDDQTAWGWVKASAAGKDMQDQPIAIKAFVHAALKAHPTAVIITGDVTFNGALASAKSIAKRLAPLQQAGIHVLAIPGNHDIYDGWARKYTGKAQTKVTQISPKMWRQVFADGYQHAASIDPNSLSYAITLNRDYRLLLLDSNIYTIQPSNLAPNTGGQLSKSTLTWLRQQLAVAKKRGQHPLVFMHHNLYPHASHASGWVLNNAEAVRKLLSAYQVPVVFSGHIHAQDIMADPAGQATPKEIISASFTQTPGIYGVIKLTPETFDYHTQAQDLTPVLSAKQKNGHLGHYQRYLATMFKQTQALPIVYQQAKDAGLKGRSLIAASNFLAELNWRFFSGNDTSGLTQLKQLPGYAAVMGNHKLRQQVKPLLQDHDLPDHHLFLKLD</sequence>
<protein>
    <submittedName>
        <fullName evidence="8">Metallophosphoesterase</fullName>
    </submittedName>
</protein>
<keyword evidence="2" id="KW-0378">Hydrolase</keyword>
<dbReference type="PANTHER" id="PTHR42988">
    <property type="entry name" value="PHOSPHOHYDROLASE"/>
    <property type="match status" value="1"/>
</dbReference>
<dbReference type="RefSeq" id="WP_125754156.1">
    <property type="nucleotide sequence ID" value="NZ_JBHTON010000052.1"/>
</dbReference>
<dbReference type="Pfam" id="PF17839">
    <property type="entry name" value="CNP_C_terminal"/>
    <property type="match status" value="1"/>
</dbReference>
<evidence type="ECO:0000259" key="6">
    <source>
        <dbReference type="Pfam" id="PF00149"/>
    </source>
</evidence>
<dbReference type="PANTHER" id="PTHR42988:SF2">
    <property type="entry name" value="CYCLIC NUCLEOTIDE PHOSPHODIESTERASE CBUA0032-RELATED"/>
    <property type="match status" value="1"/>
</dbReference>
<keyword evidence="3" id="KW-0408">Iron</keyword>
<evidence type="ECO:0000256" key="3">
    <source>
        <dbReference type="ARBA" id="ARBA00023004"/>
    </source>
</evidence>
<comment type="caution">
    <text evidence="8">The sequence shown here is derived from an EMBL/GenBank/DDBJ whole genome shotgun (WGS) entry which is preliminary data.</text>
</comment>
<accession>A0ABW4E858</accession>
<dbReference type="InterPro" id="IPR050884">
    <property type="entry name" value="CNP_phosphodiesterase-III"/>
</dbReference>
<evidence type="ECO:0000256" key="4">
    <source>
        <dbReference type="ARBA" id="ARBA00025742"/>
    </source>
</evidence>
<evidence type="ECO:0000259" key="7">
    <source>
        <dbReference type="Pfam" id="PF17839"/>
    </source>
</evidence>
<dbReference type="InterPro" id="IPR029052">
    <property type="entry name" value="Metallo-depent_PP-like"/>
</dbReference>
<feature type="domain" description="Cyclic nucleotide phosphodiesterase C-terminal" evidence="7">
    <location>
        <begin position="337"/>
        <end position="431"/>
    </location>
</feature>
<dbReference type="Pfam" id="PF00149">
    <property type="entry name" value="Metallophos"/>
    <property type="match status" value="1"/>
</dbReference>
<feature type="domain" description="Calcineurin-like phosphoesterase" evidence="6">
    <location>
        <begin position="43"/>
        <end position="284"/>
    </location>
</feature>
<reference evidence="9" key="1">
    <citation type="journal article" date="2019" name="Int. J. Syst. Evol. Microbiol.">
        <title>The Global Catalogue of Microorganisms (GCM) 10K type strain sequencing project: providing services to taxonomists for standard genome sequencing and annotation.</title>
        <authorList>
            <consortium name="The Broad Institute Genomics Platform"/>
            <consortium name="The Broad Institute Genome Sequencing Center for Infectious Disease"/>
            <person name="Wu L."/>
            <person name="Ma J."/>
        </authorList>
    </citation>
    <scope>NUCLEOTIDE SEQUENCE [LARGE SCALE GENOMIC DNA]</scope>
    <source>
        <strain evidence="9">CCM 8903</strain>
    </source>
</reference>
<dbReference type="Proteomes" id="UP001597252">
    <property type="component" value="Unassembled WGS sequence"/>
</dbReference>
<comment type="similarity">
    <text evidence="4">Belongs to the cyclic nucleotide phosphodiesterase class-III family.</text>
</comment>
<evidence type="ECO:0000313" key="9">
    <source>
        <dbReference type="Proteomes" id="UP001597252"/>
    </source>
</evidence>
<organism evidence="8 9">
    <name type="scientific">Lacticaseibacillus baoqingensis</name>
    <dbReference type="NCBI Taxonomy" id="2486013"/>
    <lineage>
        <taxon>Bacteria</taxon>
        <taxon>Bacillati</taxon>
        <taxon>Bacillota</taxon>
        <taxon>Bacilli</taxon>
        <taxon>Lactobacillales</taxon>
        <taxon>Lactobacillaceae</taxon>
        <taxon>Lacticaseibacillus</taxon>
    </lineage>
</organism>